<accession>A0ABN1I2J8</accession>
<dbReference type="EMBL" id="BAAAET010000001">
    <property type="protein sequence ID" value="GAA0681509.1"/>
    <property type="molecule type" value="Genomic_DNA"/>
</dbReference>
<keyword evidence="3" id="KW-1185">Reference proteome</keyword>
<organism evidence="2 3">
    <name type="scientific">Marinobacterium maritimum</name>
    <dbReference type="NCBI Taxonomy" id="500162"/>
    <lineage>
        <taxon>Bacteria</taxon>
        <taxon>Pseudomonadati</taxon>
        <taxon>Pseudomonadota</taxon>
        <taxon>Gammaproteobacteria</taxon>
        <taxon>Oceanospirillales</taxon>
        <taxon>Oceanospirillaceae</taxon>
        <taxon>Marinobacterium</taxon>
    </lineage>
</organism>
<evidence type="ECO:0000256" key="1">
    <source>
        <dbReference type="SAM" id="Phobius"/>
    </source>
</evidence>
<dbReference type="RefSeq" id="WP_343801116.1">
    <property type="nucleotide sequence ID" value="NZ_BAAAET010000001.1"/>
</dbReference>
<comment type="caution">
    <text evidence="2">The sequence shown here is derived from an EMBL/GenBank/DDBJ whole genome shotgun (WGS) entry which is preliminary data.</text>
</comment>
<keyword evidence="1" id="KW-1133">Transmembrane helix</keyword>
<sequence length="127" mass="14221">MYIVQLISSINFKLAQSLGIQEDPDYTDSLIQRSELYVAYWDLLTLIWMPVSGALMILGSESWPYFSLVAGAIYFDVAGREAVKNLSFRHEGLRVGARAQQKVYFASYIAMGCLGVLVAFYALSYLA</sequence>
<dbReference type="Proteomes" id="UP001499915">
    <property type="component" value="Unassembled WGS sequence"/>
</dbReference>
<evidence type="ECO:0000313" key="2">
    <source>
        <dbReference type="EMBL" id="GAA0681509.1"/>
    </source>
</evidence>
<name>A0ABN1I2J8_9GAMM</name>
<gene>
    <name evidence="2" type="ORF">GCM10009104_02710</name>
</gene>
<feature type="transmembrane region" description="Helical" evidence="1">
    <location>
        <begin position="38"/>
        <end position="59"/>
    </location>
</feature>
<evidence type="ECO:0000313" key="3">
    <source>
        <dbReference type="Proteomes" id="UP001499915"/>
    </source>
</evidence>
<keyword evidence="1" id="KW-0472">Membrane</keyword>
<protein>
    <submittedName>
        <fullName evidence="2">Uncharacterized protein</fullName>
    </submittedName>
</protein>
<proteinExistence type="predicted"/>
<feature type="transmembrane region" description="Helical" evidence="1">
    <location>
        <begin position="103"/>
        <end position="123"/>
    </location>
</feature>
<reference evidence="2 3" key="1">
    <citation type="journal article" date="2019" name="Int. J. Syst. Evol. Microbiol.">
        <title>The Global Catalogue of Microorganisms (GCM) 10K type strain sequencing project: providing services to taxonomists for standard genome sequencing and annotation.</title>
        <authorList>
            <consortium name="The Broad Institute Genomics Platform"/>
            <consortium name="The Broad Institute Genome Sequencing Center for Infectious Disease"/>
            <person name="Wu L."/>
            <person name="Ma J."/>
        </authorList>
    </citation>
    <scope>NUCLEOTIDE SEQUENCE [LARGE SCALE GENOMIC DNA]</scope>
    <source>
        <strain evidence="2 3">JCM 15134</strain>
    </source>
</reference>
<keyword evidence="1" id="KW-0812">Transmembrane</keyword>